<dbReference type="Proteomes" id="UP000316093">
    <property type="component" value="Chromosome"/>
</dbReference>
<feature type="domain" description="N-acetyltransferase" evidence="1">
    <location>
        <begin position="36"/>
        <end position="196"/>
    </location>
</feature>
<evidence type="ECO:0000259" key="1">
    <source>
        <dbReference type="PROSITE" id="PS51186"/>
    </source>
</evidence>
<protein>
    <submittedName>
        <fullName evidence="2">GNAT family N-acetyltransferase</fullName>
    </submittedName>
</protein>
<dbReference type="AlphaFoldDB" id="A0A4Y5Z2D5"/>
<proteinExistence type="predicted"/>
<evidence type="ECO:0000313" key="3">
    <source>
        <dbReference type="Proteomes" id="UP000316093"/>
    </source>
</evidence>
<organism evidence="2 3">
    <name type="scientific">Luteibacter pinisoli</name>
    <dbReference type="NCBI Taxonomy" id="2589080"/>
    <lineage>
        <taxon>Bacteria</taxon>
        <taxon>Pseudomonadati</taxon>
        <taxon>Pseudomonadota</taxon>
        <taxon>Gammaproteobacteria</taxon>
        <taxon>Lysobacterales</taxon>
        <taxon>Rhodanobacteraceae</taxon>
        <taxon>Luteibacter</taxon>
    </lineage>
</organism>
<dbReference type="GO" id="GO:0016747">
    <property type="term" value="F:acyltransferase activity, transferring groups other than amino-acyl groups"/>
    <property type="evidence" value="ECO:0007669"/>
    <property type="project" value="InterPro"/>
</dbReference>
<dbReference type="KEGG" id="lpy:FIV34_10060"/>
<dbReference type="PROSITE" id="PS51186">
    <property type="entry name" value="GNAT"/>
    <property type="match status" value="1"/>
</dbReference>
<reference evidence="2 3" key="1">
    <citation type="submission" date="2019-06" db="EMBL/GenBank/DDBJ databases">
        <title>A complete genome sequence for Luteibacter pinisoli MAH-14.</title>
        <authorList>
            <person name="Baltrus D.A."/>
        </authorList>
    </citation>
    <scope>NUCLEOTIDE SEQUENCE [LARGE SCALE GENOMIC DNA]</scope>
    <source>
        <strain evidence="2 3">MAH-14</strain>
    </source>
</reference>
<accession>A0A4Y5Z2D5</accession>
<dbReference type="SUPFAM" id="SSF55729">
    <property type="entry name" value="Acyl-CoA N-acyltransferases (Nat)"/>
    <property type="match status" value="1"/>
</dbReference>
<dbReference type="Gene3D" id="3.40.630.30">
    <property type="match status" value="1"/>
</dbReference>
<dbReference type="EMBL" id="CP041046">
    <property type="protein sequence ID" value="QDE39520.1"/>
    <property type="molecule type" value="Genomic_DNA"/>
</dbReference>
<dbReference type="PANTHER" id="PTHR43792:SF1">
    <property type="entry name" value="N-ACETYLTRANSFERASE DOMAIN-CONTAINING PROTEIN"/>
    <property type="match status" value="1"/>
</dbReference>
<dbReference type="Pfam" id="PF13302">
    <property type="entry name" value="Acetyltransf_3"/>
    <property type="match status" value="1"/>
</dbReference>
<dbReference type="InterPro" id="IPR051531">
    <property type="entry name" value="N-acetyltransferase"/>
</dbReference>
<keyword evidence="3" id="KW-1185">Reference proteome</keyword>
<dbReference type="InterPro" id="IPR016181">
    <property type="entry name" value="Acyl_CoA_acyltransferase"/>
</dbReference>
<dbReference type="PANTHER" id="PTHR43792">
    <property type="entry name" value="GNAT FAMILY, PUTATIVE (AFU_ORTHOLOGUE AFUA_3G00765)-RELATED-RELATED"/>
    <property type="match status" value="1"/>
</dbReference>
<gene>
    <name evidence="2" type="ORF">FIV34_10060</name>
</gene>
<keyword evidence="2" id="KW-0808">Transferase</keyword>
<name>A0A4Y5Z2D5_9GAMM</name>
<sequence>MRYFDAVLFWRLPNARHLPMLSTFTASVPRLPTERLLLREYRSEDFDAFAAHLADAESMAHLDVRDRKTAWRIFGSHAGMWLLDGAGWWAMEERDTGAVVGSVGTFYRDGSTVLEIGWNTYRASWGRGFATEAAAAALAYALDVRAEPKVHALIAPGNVSSLRVAERIGLRYEGDTDLDGRTIGSFTRYRDGRAAE</sequence>
<dbReference type="InterPro" id="IPR000182">
    <property type="entry name" value="GNAT_dom"/>
</dbReference>
<evidence type="ECO:0000313" key="2">
    <source>
        <dbReference type="EMBL" id="QDE39520.1"/>
    </source>
</evidence>
<dbReference type="OrthoDB" id="9801656at2"/>